<dbReference type="AlphaFoldDB" id="Q6KHX9"/>
<dbReference type="EMBL" id="AE017308">
    <property type="protein sequence ID" value="AAT27797.1"/>
    <property type="molecule type" value="Genomic_DNA"/>
</dbReference>
<dbReference type="KEGG" id="mmo:MMOB3110"/>
<dbReference type="STRING" id="267748.MMOB3110"/>
<sequence length="654" mass="77269">MKIFKKNKKIKKISKKTTDELFVENSLILPVENENKTNEVNLYNSKSYAGPYRFDPFKNKNIETNTLDLKVAATFFPSGKESISNINSFKKSNKNYEIETNLGNNFENKIESDLIFPGYLENFKRTNKTFREESKIQKNPINEYENNSFHDLNKKLDFSEYDFSKLKDFSNNKIEKEEYKEIFSNSYSNTQENSLAVNKIETNNLNQKEYSLGDFSETIFIQNDASQQNQDVSNFPNLEKTKDDLNFNTGSKNEIENSDFFQSSFNSNSDTFNQNKNVKEYSIPKPEYIPKKQVNTNNTQEQIVFQQEPVSPLNKAKPYEYAFNQQFEYIPKKQVNTNNTQEQIVFQQEPVSPLNKAKPYEYAFNQQFEYIPKKQVNTNNTQEQIIFSQPQNNKRTVGYEYAFGQQFNYIPKKQMNNNGNIQEQIVFQQEPVSPLNKAKPYEYAFNQQFEYIPKKQVNTNNTQEQIIFSQPQNNKRTVGYEYAFGQQFNYIPKKQMNNNDYSNTQEQIVFQQEPVSPLNKAKPYEYAFNQQFEYIPKKQVNTNNTQEQIIFSQPQNNKRTVGYEYAFGQQFEYIPKKQVNTNNTQEQIIFFQPQNNKRTIGYEYAFGQQFEYIPKKQVNNTQEKIIFTNNSVVNKGQTYEYNSKVSYIPKKWNV</sequence>
<evidence type="ECO:0000313" key="1">
    <source>
        <dbReference type="EMBL" id="AAT27797.1"/>
    </source>
</evidence>
<protein>
    <submittedName>
        <fullName evidence="1">Internal repeat-containing expressed protein</fullName>
    </submittedName>
</protein>
<name>Q6KHX9_MYCM1</name>
<dbReference type="RefSeq" id="WP_011264831.1">
    <property type="nucleotide sequence ID" value="NC_006908.1"/>
</dbReference>
<dbReference type="HOGENOM" id="CLU_419100_0_0_14"/>
<organism evidence="1 2">
    <name type="scientific">Mycoplasma mobile (strain ATCC 43663 / 163K / NCTC 11711)</name>
    <name type="common">Mesomycoplasma mobile</name>
    <dbReference type="NCBI Taxonomy" id="267748"/>
    <lineage>
        <taxon>Bacteria</taxon>
        <taxon>Bacillati</taxon>
        <taxon>Mycoplasmatota</taxon>
        <taxon>Mycoplasmoidales</taxon>
        <taxon>Metamycoplasmataceae</taxon>
        <taxon>Mesomycoplasma</taxon>
    </lineage>
</organism>
<gene>
    <name evidence="1" type="ordered locus">MMOB3110</name>
</gene>
<keyword evidence="2" id="KW-1185">Reference proteome</keyword>
<proteinExistence type="predicted"/>
<accession>Q6KHX9</accession>
<evidence type="ECO:0000313" key="2">
    <source>
        <dbReference type="Proteomes" id="UP000009072"/>
    </source>
</evidence>
<reference evidence="1 2" key="1">
    <citation type="journal article" date="2004" name="Genome Res.">
        <title>The complete genome and proteome of Mycoplasma mobile.</title>
        <authorList>
            <person name="Jaffe J.D."/>
            <person name="Stange-Thomann N."/>
            <person name="Smith C."/>
            <person name="DeCaprio D."/>
            <person name="Fisher S."/>
            <person name="Butler J."/>
            <person name="Calvo S."/>
            <person name="Elkins T."/>
            <person name="FitzGerald M.G."/>
            <person name="Hafez N."/>
            <person name="Kodira C.D."/>
            <person name="Major J."/>
            <person name="Wang S."/>
            <person name="Wilkinson J."/>
            <person name="Nicol R."/>
            <person name="Nusbaum C."/>
            <person name="Birren B."/>
            <person name="Berg H.C."/>
            <person name="Church G.M."/>
        </authorList>
    </citation>
    <scope>NUCLEOTIDE SEQUENCE [LARGE SCALE GENOMIC DNA]</scope>
    <source>
        <strain evidence="2">ATCC 43663 / 163K / NCTC 11711</strain>
    </source>
</reference>
<dbReference type="Proteomes" id="UP000009072">
    <property type="component" value="Chromosome"/>
</dbReference>